<dbReference type="EMBL" id="CP071090">
    <property type="protein sequence ID" value="QSQ21553.1"/>
    <property type="molecule type" value="Genomic_DNA"/>
</dbReference>
<keyword evidence="7" id="KW-1185">Reference proteome</keyword>
<name>A0ABX7NSV9_9BACT</name>
<keyword evidence="1 2" id="KW-0443">Lipid metabolism</keyword>
<keyword evidence="2" id="KW-0442">Lipid degradation</keyword>
<dbReference type="Proteomes" id="UP000662747">
    <property type="component" value="Chromosome"/>
</dbReference>
<feature type="region of interest" description="Disordered" evidence="3">
    <location>
        <begin position="131"/>
        <end position="164"/>
    </location>
</feature>
<dbReference type="RefSeq" id="WP_206723130.1">
    <property type="nucleotide sequence ID" value="NZ_CP071090.1"/>
</dbReference>
<evidence type="ECO:0000313" key="6">
    <source>
        <dbReference type="EMBL" id="QSQ21553.1"/>
    </source>
</evidence>
<feature type="compositionally biased region" description="Basic and acidic residues" evidence="3">
    <location>
        <begin position="131"/>
        <end position="149"/>
    </location>
</feature>
<evidence type="ECO:0000259" key="5">
    <source>
        <dbReference type="PROSITE" id="PS51635"/>
    </source>
</evidence>
<dbReference type="InterPro" id="IPR016035">
    <property type="entry name" value="Acyl_Trfase/lysoPLipase"/>
</dbReference>
<dbReference type="SUPFAM" id="SSF52151">
    <property type="entry name" value="FabD/lysophospholipase-like"/>
    <property type="match status" value="1"/>
</dbReference>
<organism evidence="6 7">
    <name type="scientific">Pyxidicoccus parkwayensis</name>
    <dbReference type="NCBI Taxonomy" id="2813578"/>
    <lineage>
        <taxon>Bacteria</taxon>
        <taxon>Pseudomonadati</taxon>
        <taxon>Myxococcota</taxon>
        <taxon>Myxococcia</taxon>
        <taxon>Myxococcales</taxon>
        <taxon>Cystobacterineae</taxon>
        <taxon>Myxococcaceae</taxon>
        <taxon>Pyxidicoccus</taxon>
    </lineage>
</organism>
<feature type="region of interest" description="Disordered" evidence="3">
    <location>
        <begin position="1"/>
        <end position="21"/>
    </location>
</feature>
<protein>
    <submittedName>
        <fullName evidence="6">Patatin-like phospholipase family protein</fullName>
    </submittedName>
</protein>
<evidence type="ECO:0000256" key="4">
    <source>
        <dbReference type="SAM" id="Phobius"/>
    </source>
</evidence>
<sequence>MLESSSNESCPQPVDRAHLNDKPDQACDLIMKGGVTSGVVYPPAILGLAGKYRFHSIGGASAGAIAAAAAAAAEYGRQTVTTPRAQSHGFVRLAEMNAELTTPGFVRDLFKPTDACRPLFKAMLTWQEGSAKERKRAEEKEQRERDKATEQGLPPPGTPAPPGWFSRQLHRARQVLRANSVCMKTVTGSYLLGGVLGLLLAAVLVSGSVLWALAWLQTGAGVYRALGGVIVLLALGICCVSTVLGGFLASVFTLLRIIGRLNQKDTQRFGICPGSDGASASMKTDASLALTDWLHVRLNELAGRGPKDAPITVRELREDAEIHFKLVTSNLTLGQPYTLPLTRGSRSFFFKKSELVHLFPAPVIDALVSWGTLNRPTRSVRIRDEDAGDFLRFPMGEDMPLVVATRLSLSFPVLLSAVRLYSVKPDKYRKGSDGKPQTLDLTTDIEEHWLSDGGITSNFPIHVFDAWVPLRPTFGITLYDSPLTGVLDQREGHQREENPKDSVLLPHPRNFDQARPQRTAIHDVLGFLRAVFETAQSYRDNAQSGMPGYRERILQIFMDANEGGLNLDMAPPVIERIQAKGRCAADALLTRYESLDSVNFFEHRWVRMHVLMAELERQFVEVRGLFKGADWKDALLHRFDALFAAQLAAQESKATEWYRKKDAVWCTEARGRLEALLGLIETWDASQQAWRRAHPARHDEDRPFFFAENPPRPEGVLKVIPNP</sequence>
<feature type="short sequence motif" description="DGA/G" evidence="2">
    <location>
        <begin position="452"/>
        <end position="454"/>
    </location>
</feature>
<evidence type="ECO:0000256" key="1">
    <source>
        <dbReference type="ARBA" id="ARBA00023098"/>
    </source>
</evidence>
<proteinExistence type="predicted"/>
<evidence type="ECO:0000256" key="3">
    <source>
        <dbReference type="SAM" id="MobiDB-lite"/>
    </source>
</evidence>
<feature type="compositionally biased region" description="Polar residues" evidence="3">
    <location>
        <begin position="1"/>
        <end position="10"/>
    </location>
</feature>
<accession>A0ABX7NSV9</accession>
<feature type="active site" description="Nucleophile" evidence="2">
    <location>
        <position position="61"/>
    </location>
</feature>
<dbReference type="PROSITE" id="PS51635">
    <property type="entry name" value="PNPLA"/>
    <property type="match status" value="1"/>
</dbReference>
<keyword evidence="4" id="KW-0812">Transmembrane</keyword>
<feature type="transmembrane region" description="Helical" evidence="4">
    <location>
        <begin position="225"/>
        <end position="258"/>
    </location>
</feature>
<comment type="caution">
    <text evidence="2">Lacks conserved residue(s) required for the propagation of feature annotation.</text>
</comment>
<feature type="active site" description="Proton acceptor" evidence="2">
    <location>
        <position position="452"/>
    </location>
</feature>
<feature type="transmembrane region" description="Helical" evidence="4">
    <location>
        <begin position="190"/>
        <end position="213"/>
    </location>
</feature>
<feature type="short sequence motif" description="GXSXG" evidence="2">
    <location>
        <begin position="59"/>
        <end position="63"/>
    </location>
</feature>
<dbReference type="Gene3D" id="3.40.1090.10">
    <property type="entry name" value="Cytosolic phospholipase A2 catalytic domain"/>
    <property type="match status" value="1"/>
</dbReference>
<gene>
    <name evidence="6" type="ORF">JY651_41315</name>
</gene>
<keyword evidence="2" id="KW-0378">Hydrolase</keyword>
<feature type="compositionally biased region" description="Pro residues" evidence="3">
    <location>
        <begin position="153"/>
        <end position="162"/>
    </location>
</feature>
<evidence type="ECO:0000313" key="7">
    <source>
        <dbReference type="Proteomes" id="UP000662747"/>
    </source>
</evidence>
<evidence type="ECO:0000256" key="2">
    <source>
        <dbReference type="PROSITE-ProRule" id="PRU01161"/>
    </source>
</evidence>
<feature type="domain" description="PNPLA" evidence="5">
    <location>
        <begin position="29"/>
        <end position="465"/>
    </location>
</feature>
<keyword evidence="4" id="KW-0472">Membrane</keyword>
<keyword evidence="4" id="KW-1133">Transmembrane helix</keyword>
<dbReference type="InterPro" id="IPR002641">
    <property type="entry name" value="PNPLA_dom"/>
</dbReference>
<reference evidence="6 7" key="1">
    <citation type="submission" date="2021-02" db="EMBL/GenBank/DDBJ databases">
        <title>De Novo genome assembly of isolated myxobacteria.</title>
        <authorList>
            <person name="Stevens D.C."/>
        </authorList>
    </citation>
    <scope>NUCLEOTIDE SEQUENCE [LARGE SCALE GENOMIC DNA]</scope>
    <source>
        <strain evidence="7">SCPEA02</strain>
    </source>
</reference>